<dbReference type="AlphaFoldDB" id="A0A9D1HE45"/>
<dbReference type="InterPro" id="IPR047964">
    <property type="entry name" value="EFR1-like"/>
</dbReference>
<dbReference type="GO" id="GO:0010181">
    <property type="term" value="F:FMN binding"/>
    <property type="evidence" value="ECO:0007669"/>
    <property type="project" value="InterPro"/>
</dbReference>
<dbReference type="GO" id="GO:0046872">
    <property type="term" value="F:metal ion binding"/>
    <property type="evidence" value="ECO:0007669"/>
    <property type="project" value="UniProtKB-KW"/>
</dbReference>
<dbReference type="InterPro" id="IPR017900">
    <property type="entry name" value="4Fe4S_Fe_S_CS"/>
</dbReference>
<sequence length="234" mass="26957">MIFYFSGAGSNQYIAEQIAKVVGDDLVDLSEKMDSRDYTVISNTRPIVFIVPVYAGQIPNVVQDYIKRAIFTGNRFVYFVCAYSEVPPFSENYFRRLCWHKRLNYMGFGAIISSKKDAALHGDEIEKKEEENDSECTEQIAYLADRIRRRKSLTEVSPRKRFKWKLSELRKPKNLNTDEFYATETCMHCGRCVISCPLNNISIVNGRPVWGKQCTYCMECVDACPVKAIKYGKN</sequence>
<dbReference type="Pfam" id="PF12724">
    <property type="entry name" value="Flavodoxin_5"/>
    <property type="match status" value="1"/>
</dbReference>
<feature type="domain" description="4Fe-4S ferredoxin-type" evidence="5">
    <location>
        <begin position="177"/>
        <end position="206"/>
    </location>
</feature>
<dbReference type="Gene3D" id="3.30.70.20">
    <property type="match status" value="1"/>
</dbReference>
<dbReference type="PROSITE" id="PS00198">
    <property type="entry name" value="4FE4S_FER_1"/>
    <property type="match status" value="1"/>
</dbReference>
<dbReference type="InterPro" id="IPR029039">
    <property type="entry name" value="Flavoprotein-like_sf"/>
</dbReference>
<dbReference type="PROSITE" id="PS50902">
    <property type="entry name" value="FLAVODOXIN_LIKE"/>
    <property type="match status" value="1"/>
</dbReference>
<feature type="domain" description="4Fe-4S ferredoxin-type" evidence="5">
    <location>
        <begin position="212"/>
        <end position="234"/>
    </location>
</feature>
<keyword evidence="2" id="KW-0408">Iron</keyword>
<organism evidence="6 7">
    <name type="scientific">Candidatus Onthocola gallistercoris</name>
    <dbReference type="NCBI Taxonomy" id="2840876"/>
    <lineage>
        <taxon>Bacteria</taxon>
        <taxon>Bacillati</taxon>
        <taxon>Bacillota</taxon>
        <taxon>Bacilli</taxon>
        <taxon>Candidatus Onthocola</taxon>
    </lineage>
</organism>
<dbReference type="Proteomes" id="UP000824164">
    <property type="component" value="Unassembled WGS sequence"/>
</dbReference>
<dbReference type="EMBL" id="DVLT01000001">
    <property type="protein sequence ID" value="HIU01666.1"/>
    <property type="molecule type" value="Genomic_DNA"/>
</dbReference>
<name>A0A9D1HE45_9FIRM</name>
<dbReference type="SUPFAM" id="SSF54862">
    <property type="entry name" value="4Fe-4S ferredoxins"/>
    <property type="match status" value="1"/>
</dbReference>
<evidence type="ECO:0000313" key="7">
    <source>
        <dbReference type="Proteomes" id="UP000824164"/>
    </source>
</evidence>
<dbReference type="Gene3D" id="3.40.50.360">
    <property type="match status" value="1"/>
</dbReference>
<dbReference type="PROSITE" id="PS51379">
    <property type="entry name" value="4FE4S_FER_2"/>
    <property type="match status" value="2"/>
</dbReference>
<dbReference type="InterPro" id="IPR008254">
    <property type="entry name" value="Flavodoxin/NO_synth"/>
</dbReference>
<dbReference type="NCBIfam" id="NF038196">
    <property type="entry name" value="ferrodoxin_EFR1"/>
    <property type="match status" value="1"/>
</dbReference>
<dbReference type="InterPro" id="IPR026816">
    <property type="entry name" value="Flavodoxin_dom"/>
</dbReference>
<comment type="caution">
    <text evidence="6">The sequence shown here is derived from an EMBL/GenBank/DDBJ whole genome shotgun (WGS) entry which is preliminary data.</text>
</comment>
<reference evidence="6" key="2">
    <citation type="journal article" date="2021" name="PeerJ">
        <title>Extensive microbial diversity within the chicken gut microbiome revealed by metagenomics and culture.</title>
        <authorList>
            <person name="Gilroy R."/>
            <person name="Ravi A."/>
            <person name="Getino M."/>
            <person name="Pursley I."/>
            <person name="Horton D.L."/>
            <person name="Alikhan N.F."/>
            <person name="Baker D."/>
            <person name="Gharbi K."/>
            <person name="Hall N."/>
            <person name="Watson M."/>
            <person name="Adriaenssens E.M."/>
            <person name="Foster-Nyarko E."/>
            <person name="Jarju S."/>
            <person name="Secka A."/>
            <person name="Antonio M."/>
            <person name="Oren A."/>
            <person name="Chaudhuri R.R."/>
            <person name="La Ragione R."/>
            <person name="Hildebrand F."/>
            <person name="Pallen M.J."/>
        </authorList>
    </citation>
    <scope>NUCLEOTIDE SEQUENCE</scope>
    <source>
        <strain evidence="6">CHK187-14744</strain>
    </source>
</reference>
<dbReference type="SUPFAM" id="SSF52218">
    <property type="entry name" value="Flavoproteins"/>
    <property type="match status" value="1"/>
</dbReference>
<evidence type="ECO:0000256" key="3">
    <source>
        <dbReference type="ARBA" id="ARBA00023014"/>
    </source>
</evidence>
<keyword evidence="3" id="KW-0411">Iron-sulfur</keyword>
<evidence type="ECO:0000259" key="4">
    <source>
        <dbReference type="PROSITE" id="PS50902"/>
    </source>
</evidence>
<evidence type="ECO:0000256" key="2">
    <source>
        <dbReference type="ARBA" id="ARBA00023004"/>
    </source>
</evidence>
<accession>A0A9D1HE45</accession>
<protein>
    <submittedName>
        <fullName evidence="6">EFR1 family ferrodoxin</fullName>
    </submittedName>
</protein>
<dbReference type="GO" id="GO:0016651">
    <property type="term" value="F:oxidoreductase activity, acting on NAD(P)H"/>
    <property type="evidence" value="ECO:0007669"/>
    <property type="project" value="UniProtKB-ARBA"/>
</dbReference>
<dbReference type="Pfam" id="PF13237">
    <property type="entry name" value="Fer4_10"/>
    <property type="match status" value="1"/>
</dbReference>
<evidence type="ECO:0000259" key="5">
    <source>
        <dbReference type="PROSITE" id="PS51379"/>
    </source>
</evidence>
<dbReference type="InterPro" id="IPR017896">
    <property type="entry name" value="4Fe4S_Fe-S-bd"/>
</dbReference>
<gene>
    <name evidence="6" type="ORF">IAB63_00240</name>
</gene>
<keyword evidence="1" id="KW-0479">Metal-binding</keyword>
<dbReference type="GO" id="GO:0051536">
    <property type="term" value="F:iron-sulfur cluster binding"/>
    <property type="evidence" value="ECO:0007669"/>
    <property type="project" value="UniProtKB-KW"/>
</dbReference>
<evidence type="ECO:0000313" key="6">
    <source>
        <dbReference type="EMBL" id="HIU01666.1"/>
    </source>
</evidence>
<reference evidence="6" key="1">
    <citation type="submission" date="2020-10" db="EMBL/GenBank/DDBJ databases">
        <authorList>
            <person name="Gilroy R."/>
        </authorList>
    </citation>
    <scope>NUCLEOTIDE SEQUENCE</scope>
    <source>
        <strain evidence="6">CHK187-14744</strain>
    </source>
</reference>
<evidence type="ECO:0000256" key="1">
    <source>
        <dbReference type="ARBA" id="ARBA00022723"/>
    </source>
</evidence>
<feature type="domain" description="Flavodoxin-like" evidence="4">
    <location>
        <begin position="1"/>
        <end position="144"/>
    </location>
</feature>
<proteinExistence type="predicted"/>